<comment type="similarity">
    <text evidence="1 2">Belongs to the anti-sigma-factor antagonist family.</text>
</comment>
<dbReference type="PANTHER" id="PTHR33495">
    <property type="entry name" value="ANTI-SIGMA FACTOR ANTAGONIST TM_1081-RELATED-RELATED"/>
    <property type="match status" value="1"/>
</dbReference>
<name>A0ABW2XN82_9ACTN</name>
<evidence type="ECO:0000256" key="2">
    <source>
        <dbReference type="RuleBase" id="RU003749"/>
    </source>
</evidence>
<comment type="caution">
    <text evidence="5">The sequence shown here is derived from an EMBL/GenBank/DDBJ whole genome shotgun (WGS) entry which is preliminary data.</text>
</comment>
<dbReference type="Pfam" id="PF01740">
    <property type="entry name" value="STAS"/>
    <property type="match status" value="1"/>
</dbReference>
<dbReference type="RefSeq" id="WP_378323034.1">
    <property type="nucleotide sequence ID" value="NZ_JBHTGP010000010.1"/>
</dbReference>
<dbReference type="InterPro" id="IPR036513">
    <property type="entry name" value="STAS_dom_sf"/>
</dbReference>
<feature type="domain" description="STAS" evidence="4">
    <location>
        <begin position="73"/>
        <end position="173"/>
    </location>
</feature>
<evidence type="ECO:0000256" key="3">
    <source>
        <dbReference type="SAM" id="MobiDB-lite"/>
    </source>
</evidence>
<evidence type="ECO:0000313" key="6">
    <source>
        <dbReference type="Proteomes" id="UP001597063"/>
    </source>
</evidence>
<feature type="compositionally biased region" description="Basic and acidic residues" evidence="3">
    <location>
        <begin position="1"/>
        <end position="24"/>
    </location>
</feature>
<accession>A0ABW2XN82</accession>
<evidence type="ECO:0000256" key="1">
    <source>
        <dbReference type="ARBA" id="ARBA00009013"/>
    </source>
</evidence>
<evidence type="ECO:0000313" key="5">
    <source>
        <dbReference type="EMBL" id="MFD0686302.1"/>
    </source>
</evidence>
<dbReference type="CDD" id="cd07043">
    <property type="entry name" value="STAS_anti-anti-sigma_factors"/>
    <property type="match status" value="1"/>
</dbReference>
<reference evidence="6" key="1">
    <citation type="journal article" date="2019" name="Int. J. Syst. Evol. Microbiol.">
        <title>The Global Catalogue of Microorganisms (GCM) 10K type strain sequencing project: providing services to taxonomists for standard genome sequencing and annotation.</title>
        <authorList>
            <consortium name="The Broad Institute Genomics Platform"/>
            <consortium name="The Broad Institute Genome Sequencing Center for Infectious Disease"/>
            <person name="Wu L."/>
            <person name="Ma J."/>
        </authorList>
    </citation>
    <scope>NUCLEOTIDE SEQUENCE [LARGE SCALE GENOMIC DNA]</scope>
    <source>
        <strain evidence="6">JCM 9371</strain>
    </source>
</reference>
<dbReference type="NCBIfam" id="TIGR00377">
    <property type="entry name" value="ant_ant_sig"/>
    <property type="match status" value="1"/>
</dbReference>
<dbReference type="SUPFAM" id="SSF52091">
    <property type="entry name" value="SpoIIaa-like"/>
    <property type="match status" value="1"/>
</dbReference>
<sequence>MKINDGGERRAEWGRGAMTEETRAARRPGRRVPEVRCRTGAVPAPRVPDGREPGRAPGATTGLWLAVTRTGGDTVVAAVTGEIDVHTADTLRARLIELHDAGHRRLVVDFGAVPFCDAAGLGALVAAHNHVAAGGGEIVLAGVRPAQLRLLRITGLHRLFALYAGVGDAVAAEGTSTTSR</sequence>
<dbReference type="InterPro" id="IPR003658">
    <property type="entry name" value="Anti-sigma_ant"/>
</dbReference>
<dbReference type="PROSITE" id="PS50801">
    <property type="entry name" value="STAS"/>
    <property type="match status" value="1"/>
</dbReference>
<feature type="region of interest" description="Disordered" evidence="3">
    <location>
        <begin position="1"/>
        <end position="33"/>
    </location>
</feature>
<evidence type="ECO:0000259" key="4">
    <source>
        <dbReference type="PROSITE" id="PS50801"/>
    </source>
</evidence>
<gene>
    <name evidence="5" type="ORF">ACFQZM_17515</name>
</gene>
<dbReference type="InterPro" id="IPR002645">
    <property type="entry name" value="STAS_dom"/>
</dbReference>
<protein>
    <recommendedName>
        <fullName evidence="2">Anti-sigma factor antagonist</fullName>
    </recommendedName>
</protein>
<organism evidence="5 6">
    <name type="scientific">Actinomadura fibrosa</name>
    <dbReference type="NCBI Taxonomy" id="111802"/>
    <lineage>
        <taxon>Bacteria</taxon>
        <taxon>Bacillati</taxon>
        <taxon>Actinomycetota</taxon>
        <taxon>Actinomycetes</taxon>
        <taxon>Streptosporangiales</taxon>
        <taxon>Thermomonosporaceae</taxon>
        <taxon>Actinomadura</taxon>
    </lineage>
</organism>
<dbReference type="Proteomes" id="UP001597063">
    <property type="component" value="Unassembled WGS sequence"/>
</dbReference>
<keyword evidence="6" id="KW-1185">Reference proteome</keyword>
<dbReference type="EMBL" id="JBHTGP010000010">
    <property type="protein sequence ID" value="MFD0686302.1"/>
    <property type="molecule type" value="Genomic_DNA"/>
</dbReference>
<dbReference type="Gene3D" id="3.30.750.24">
    <property type="entry name" value="STAS domain"/>
    <property type="match status" value="1"/>
</dbReference>
<proteinExistence type="inferred from homology"/>
<dbReference type="PANTHER" id="PTHR33495:SF2">
    <property type="entry name" value="ANTI-SIGMA FACTOR ANTAGONIST TM_1081-RELATED"/>
    <property type="match status" value="1"/>
</dbReference>